<dbReference type="EMBL" id="AWGJ01000001">
    <property type="protein sequence ID" value="ODN83998.1"/>
    <property type="molecule type" value="Genomic_DNA"/>
</dbReference>
<evidence type="ECO:0000313" key="10">
    <source>
        <dbReference type="Proteomes" id="UP000094065"/>
    </source>
</evidence>
<dbReference type="GO" id="GO:0140107">
    <property type="term" value="F:high-affinity potassium ion transmembrane transporter activity"/>
    <property type="evidence" value="ECO:0007669"/>
    <property type="project" value="TreeGrafter"/>
</dbReference>
<comment type="subcellular location">
    <subcellularLocation>
        <location evidence="1">Membrane</location>
        <topology evidence="1">Multi-pass membrane protein</topology>
    </subcellularLocation>
</comment>
<evidence type="ECO:0000256" key="4">
    <source>
        <dbReference type="ARBA" id="ARBA00022989"/>
    </source>
</evidence>
<evidence type="ECO:0000313" key="9">
    <source>
        <dbReference type="EMBL" id="ODN83998.1"/>
    </source>
</evidence>
<dbReference type="GO" id="GO:0005886">
    <property type="term" value="C:plasma membrane"/>
    <property type="evidence" value="ECO:0007669"/>
    <property type="project" value="TreeGrafter"/>
</dbReference>
<organism evidence="9 10">
    <name type="scientific">Cryptococcus amylolentus CBS 6039</name>
    <dbReference type="NCBI Taxonomy" id="1295533"/>
    <lineage>
        <taxon>Eukaryota</taxon>
        <taxon>Fungi</taxon>
        <taxon>Dikarya</taxon>
        <taxon>Basidiomycota</taxon>
        <taxon>Agaricomycotina</taxon>
        <taxon>Tremellomycetes</taxon>
        <taxon>Tremellales</taxon>
        <taxon>Cryptococcaceae</taxon>
        <taxon>Cryptococcus</taxon>
    </lineage>
</organism>
<feature type="region of interest" description="Disordered" evidence="7">
    <location>
        <begin position="215"/>
        <end position="248"/>
    </location>
</feature>
<dbReference type="RefSeq" id="XP_018997801.1">
    <property type="nucleotide sequence ID" value="XM_019133096.1"/>
</dbReference>
<evidence type="ECO:0000256" key="3">
    <source>
        <dbReference type="ARBA" id="ARBA00022692"/>
    </source>
</evidence>
<dbReference type="OrthoDB" id="9999863at2759"/>
<proteinExistence type="predicted"/>
<name>A0A1E3I666_9TREE</name>
<dbReference type="PANTHER" id="PTHR31064:SF30">
    <property type="entry name" value="HIGH-AFFINITY POTASSIUM TRANSPORT PROTEIN-RELATED"/>
    <property type="match status" value="1"/>
</dbReference>
<reference evidence="9 10" key="1">
    <citation type="submission" date="2016-06" db="EMBL/GenBank/DDBJ databases">
        <title>Evolution of pathogenesis and genome organization in the Tremellales.</title>
        <authorList>
            <person name="Cuomo C."/>
            <person name="Litvintseva A."/>
            <person name="Heitman J."/>
            <person name="Chen Y."/>
            <person name="Sun S."/>
            <person name="Springer D."/>
            <person name="Dromer F."/>
            <person name="Young S."/>
            <person name="Zeng Q."/>
            <person name="Chapman S."/>
            <person name="Gujja S."/>
            <person name="Saif S."/>
            <person name="Birren B."/>
        </authorList>
    </citation>
    <scope>NUCLEOTIDE SEQUENCE [LARGE SCALE GENOMIC DNA]</scope>
    <source>
        <strain evidence="9 10">CBS 6039</strain>
    </source>
</reference>
<dbReference type="InterPro" id="IPR051143">
    <property type="entry name" value="TrkH_K-transport"/>
</dbReference>
<comment type="caution">
    <text evidence="9">The sequence shown here is derived from an EMBL/GenBank/DDBJ whole genome shotgun (WGS) entry which is preliminary data.</text>
</comment>
<evidence type="ECO:0008006" key="11">
    <source>
        <dbReference type="Google" id="ProtNLM"/>
    </source>
</evidence>
<evidence type="ECO:0000256" key="7">
    <source>
        <dbReference type="SAM" id="MobiDB-lite"/>
    </source>
</evidence>
<keyword evidence="5" id="KW-0406">Ion transport</keyword>
<feature type="transmembrane region" description="Helical" evidence="8">
    <location>
        <begin position="612"/>
        <end position="639"/>
    </location>
</feature>
<dbReference type="STRING" id="1295533.A0A1E3I666"/>
<evidence type="ECO:0000256" key="6">
    <source>
        <dbReference type="ARBA" id="ARBA00023136"/>
    </source>
</evidence>
<gene>
    <name evidence="9" type="ORF">L202_00033</name>
</gene>
<keyword evidence="10" id="KW-1185">Reference proteome</keyword>
<keyword evidence="2" id="KW-0813">Transport</keyword>
<dbReference type="InterPro" id="IPR003445">
    <property type="entry name" value="Cat_transpt"/>
</dbReference>
<evidence type="ECO:0000256" key="1">
    <source>
        <dbReference type="ARBA" id="ARBA00004141"/>
    </source>
</evidence>
<dbReference type="Pfam" id="PF02386">
    <property type="entry name" value="TrkH"/>
    <property type="match status" value="1"/>
</dbReference>
<keyword evidence="4 8" id="KW-1133">Transmembrane helix</keyword>
<accession>A0A1E3I666</accession>
<dbReference type="GO" id="GO:1990573">
    <property type="term" value="P:potassium ion import across plasma membrane"/>
    <property type="evidence" value="ECO:0007669"/>
    <property type="project" value="TreeGrafter"/>
</dbReference>
<feature type="compositionally biased region" description="Basic and acidic residues" evidence="7">
    <location>
        <begin position="216"/>
        <end position="230"/>
    </location>
</feature>
<evidence type="ECO:0000256" key="5">
    <source>
        <dbReference type="ARBA" id="ARBA00023065"/>
    </source>
</evidence>
<feature type="transmembrane region" description="Helical" evidence="8">
    <location>
        <begin position="111"/>
        <end position="132"/>
    </location>
</feature>
<protein>
    <recommendedName>
        <fullName evidence="11">Potassium transport protein</fullName>
    </recommendedName>
</protein>
<feature type="transmembrane region" description="Helical" evidence="8">
    <location>
        <begin position="660"/>
        <end position="687"/>
    </location>
</feature>
<dbReference type="GO" id="GO:0030007">
    <property type="term" value="P:intracellular potassium ion homeostasis"/>
    <property type="evidence" value="ECO:0007669"/>
    <property type="project" value="TreeGrafter"/>
</dbReference>
<feature type="transmembrane region" description="Helical" evidence="8">
    <location>
        <begin position="39"/>
        <end position="61"/>
    </location>
</feature>
<keyword evidence="6 8" id="KW-0472">Membrane</keyword>
<feature type="region of interest" description="Disordered" evidence="7">
    <location>
        <begin position="870"/>
        <end position="891"/>
    </location>
</feature>
<feature type="transmembrane region" description="Helical" evidence="8">
    <location>
        <begin position="472"/>
        <end position="496"/>
    </location>
</feature>
<keyword evidence="3 8" id="KW-0812">Transmembrane</keyword>
<dbReference type="PANTHER" id="PTHR31064">
    <property type="entry name" value="POTASSIUM TRANSPORT PROTEIN DDB_G0292412-RELATED"/>
    <property type="match status" value="1"/>
</dbReference>
<evidence type="ECO:0000256" key="2">
    <source>
        <dbReference type="ARBA" id="ARBA00022448"/>
    </source>
</evidence>
<dbReference type="AlphaFoldDB" id="A0A1E3I666"/>
<sequence>MPQNNTQDDISFPCLHKPAKAASSAMSEYWHSGLRHLNFFRVHILIFTFIPIIASGIFYAANGSATGNANSALTGLQKVQYLDCLFMCFSAMTTTGLCTINLSALHPFQQFMLFVLFIIGDSSFVSLIMVLVRKRYFRTHCEQLLANDRSRRGLPEYSTTKSTVKRLKGKDVAFSGPMDGHKIESFGDIGHEEGQNGGVAQEEQVMSDSPVEMTFEESHRKSAESREGRDAPYQSVPSTVGRSGGASRTLLNTGATVSRADSAQGTTTALKQPQPIIIQRAINPLFDARQRVRRQTRVNSITLSPNRPKFIVNDGLPHDIHHPLVPVTSHASHTSHRTHATHASNTAPNIPYPAAHDHKYTGMGGFPTLWQVANRLLPPKTEGRLTRPTRRLHIINHPDFKHEFAQGEEPGAGPVPEHEESWKEELAGSVAKWLPEGLGRIVVGRNSRFWTEELEDEELEQIGGVEYRALRLLSYLVSSYIFLYQVIPFAVLAIYFSQVHSWDSAFEANAGTQAGTVNKTWFSLFLSSSAYAGCGMVLTDQGLIPFQTNYLLIYVIMIGLLVGNHALPIVLRFIIWIGTKVTRTGTRHESFHFLLDHPRRCFLYLFPSHQTWYLLFILIAFTIAELLSFLLLNIGLPVLESLGGWERFSVGLYQSLSVRASGFGIVNVSSMAPAVLFIYIILMYVAIYPIAMSVRSTNVYEERALGIYEEDDPSTSSDAEPEIKGGRGEVFSKYLMWHMRKQLAFDVWPLAAAVLAICVFERGKIVDSEKSEWFTVFRILFECTSAYATIGLTLGTPNNNYAFSGEFGTVSKLIMILVMLRGRHRGLPVAIDRAILLPKEYSRITAPVNGFEPVQSHVSHISRISQQLNPFTSSREEPAAKPVEGQGKAVGTDAEWMEMKAAAAKEARGVEGAEKAQ</sequence>
<evidence type="ECO:0000256" key="8">
    <source>
        <dbReference type="SAM" id="Phobius"/>
    </source>
</evidence>
<dbReference type="GeneID" id="30151342"/>
<dbReference type="Proteomes" id="UP000094065">
    <property type="component" value="Unassembled WGS sequence"/>
</dbReference>
<feature type="transmembrane region" description="Helical" evidence="8">
    <location>
        <begin position="551"/>
        <end position="577"/>
    </location>
</feature>